<accession>A0AAU6NXY5</accession>
<proteinExistence type="predicted"/>
<evidence type="ECO:0000313" key="2">
    <source>
        <dbReference type="EMBL" id="WXA12375.1"/>
    </source>
</evidence>
<dbReference type="EMBL" id="CP136925">
    <property type="protein sequence ID" value="WXA12375.1"/>
    <property type="molecule type" value="Genomic_DNA"/>
</dbReference>
<dbReference type="KEGG" id="mcaa:R3L15_09595"/>
<dbReference type="EMBL" id="CP136924">
    <property type="protein sequence ID" value="WXA02463.1"/>
    <property type="molecule type" value="Genomic_DNA"/>
</dbReference>
<protein>
    <recommendedName>
        <fullName evidence="4">Guanylate cyclase domain-containing protein</fullName>
    </recommendedName>
</protein>
<evidence type="ECO:0000313" key="3">
    <source>
        <dbReference type="Proteomes" id="UP001368318"/>
    </source>
</evidence>
<evidence type="ECO:0008006" key="4">
    <source>
        <dbReference type="Google" id="ProtNLM"/>
    </source>
</evidence>
<dbReference type="Proteomes" id="UP001368318">
    <property type="component" value="Chromosome"/>
</dbReference>
<sequence>MTKKQEKTNWKPTDSRFVAFLDILGFKDMVMRKSHEDIYQTLNQISKSKKLVEKAVDLDKVSNVFNDAEVYVVSFSDSIVIFSKNDSLDNLIYFLLATRWVFTGAFKKQIPLKGAIAHGEISLNKTEQIYFGQPIIDSYLMEEDVNYMGVVAHNSIDNYIAKIKEGKDLKRLDKILFEEKTTLKCGNITHTNLNWFKIIKPEGKEEPEIKDIKERINIFKQSSSGTARKYVDNTLTMFEKIENDFIK</sequence>
<dbReference type="AlphaFoldDB" id="A0AAU6NXY5"/>
<organism evidence="1 3">
    <name type="scientific">Mangrovimonas cancribranchiae</name>
    <dbReference type="NCBI Taxonomy" id="3080055"/>
    <lineage>
        <taxon>Bacteria</taxon>
        <taxon>Pseudomonadati</taxon>
        <taxon>Bacteroidota</taxon>
        <taxon>Flavobacteriia</taxon>
        <taxon>Flavobacteriales</taxon>
        <taxon>Flavobacteriaceae</taxon>
        <taxon>Mangrovimonas</taxon>
    </lineage>
</organism>
<keyword evidence="3" id="KW-1185">Reference proteome</keyword>
<reference evidence="1 3" key="1">
    <citation type="submission" date="2023-10" db="EMBL/GenBank/DDBJ databases">
        <title>Culture-based analysis of two novel bacteria associated with mangrove crab gills.</title>
        <authorList>
            <person name="Yang X."/>
            <person name="Garuglieri E."/>
            <person name="Van Goethem M.W."/>
            <person name="Fusi M."/>
            <person name="Marasco R."/>
            <person name="Daffonchio D.G."/>
        </authorList>
    </citation>
    <scope>NUCLEOTIDE SEQUENCE [LARGE SCALE GENOMIC DNA]</scope>
    <source>
        <strain evidence="2">UG2-1</strain>
        <strain evidence="1">UG2-2</strain>
        <strain evidence="3">UG2_2</strain>
    </source>
</reference>
<dbReference type="RefSeq" id="WP_338731370.1">
    <property type="nucleotide sequence ID" value="NZ_CP136924.1"/>
</dbReference>
<gene>
    <name evidence="2" type="ORF">R3L15_09595</name>
    <name evidence="1" type="ORF">R3L16_11990</name>
</gene>
<name>A0AAU6NXY5_9FLAO</name>
<evidence type="ECO:0000313" key="1">
    <source>
        <dbReference type="EMBL" id="WXA02463.1"/>
    </source>
</evidence>